<name>A0ACC4AKM5_POPAL</name>
<proteinExistence type="predicted"/>
<reference evidence="1 2" key="1">
    <citation type="journal article" date="2024" name="Plant Biotechnol. J.">
        <title>Genome and CRISPR/Cas9 system of a widespread forest tree (Populus alba) in the world.</title>
        <authorList>
            <person name="Liu Y.J."/>
            <person name="Jiang P.F."/>
            <person name="Han X.M."/>
            <person name="Li X.Y."/>
            <person name="Wang H.M."/>
            <person name="Wang Y.J."/>
            <person name="Wang X.X."/>
            <person name="Zeng Q.Y."/>
        </authorList>
    </citation>
    <scope>NUCLEOTIDE SEQUENCE [LARGE SCALE GENOMIC DNA]</scope>
    <source>
        <strain evidence="2">cv. PAL-ZL1</strain>
    </source>
</reference>
<accession>A0ACC4AKM5</accession>
<gene>
    <name evidence="1" type="ORF">D5086_031837</name>
</gene>
<sequence>MLFSFQEKGKFLISTTNKNPKGNTMQMQVVLEAKTHGFKFKLVITLREVESKACNWRPQIEEFPTHRSIEPHTPQVFNPPPKPELKPLPFKSQILIFWEKNETFR</sequence>
<evidence type="ECO:0000313" key="2">
    <source>
        <dbReference type="Proteomes" id="UP000309997"/>
    </source>
</evidence>
<keyword evidence="2" id="KW-1185">Reference proteome</keyword>
<dbReference type="EMBL" id="RCHU02000018">
    <property type="protein sequence ID" value="KAL3566422.1"/>
    <property type="molecule type" value="Genomic_DNA"/>
</dbReference>
<dbReference type="Proteomes" id="UP000309997">
    <property type="component" value="Unassembled WGS sequence"/>
</dbReference>
<organism evidence="1 2">
    <name type="scientific">Populus alba</name>
    <name type="common">White poplar</name>
    <dbReference type="NCBI Taxonomy" id="43335"/>
    <lineage>
        <taxon>Eukaryota</taxon>
        <taxon>Viridiplantae</taxon>
        <taxon>Streptophyta</taxon>
        <taxon>Embryophyta</taxon>
        <taxon>Tracheophyta</taxon>
        <taxon>Spermatophyta</taxon>
        <taxon>Magnoliopsida</taxon>
        <taxon>eudicotyledons</taxon>
        <taxon>Gunneridae</taxon>
        <taxon>Pentapetalae</taxon>
        <taxon>rosids</taxon>
        <taxon>fabids</taxon>
        <taxon>Malpighiales</taxon>
        <taxon>Salicaceae</taxon>
        <taxon>Saliceae</taxon>
        <taxon>Populus</taxon>
    </lineage>
</organism>
<evidence type="ECO:0000313" key="1">
    <source>
        <dbReference type="EMBL" id="KAL3566422.1"/>
    </source>
</evidence>
<protein>
    <submittedName>
        <fullName evidence="1">Uncharacterized protein</fullName>
    </submittedName>
</protein>
<comment type="caution">
    <text evidence="1">The sequence shown here is derived from an EMBL/GenBank/DDBJ whole genome shotgun (WGS) entry which is preliminary data.</text>
</comment>